<reference evidence="1" key="1">
    <citation type="journal article" date="2020" name="Nature">
        <title>Giant virus diversity and host interactions through global metagenomics.</title>
        <authorList>
            <person name="Schulz F."/>
            <person name="Roux S."/>
            <person name="Paez-Espino D."/>
            <person name="Jungbluth S."/>
            <person name="Walsh D.A."/>
            <person name="Denef V.J."/>
            <person name="McMahon K.D."/>
            <person name="Konstantinidis K.T."/>
            <person name="Eloe-Fadrosh E.A."/>
            <person name="Kyrpides N.C."/>
            <person name="Woyke T."/>
        </authorList>
    </citation>
    <scope>NUCLEOTIDE SEQUENCE</scope>
    <source>
        <strain evidence="1">GVMAG-S-ERX555961-36</strain>
    </source>
</reference>
<proteinExistence type="predicted"/>
<organism evidence="1">
    <name type="scientific">viral metagenome</name>
    <dbReference type="NCBI Taxonomy" id="1070528"/>
    <lineage>
        <taxon>unclassified sequences</taxon>
        <taxon>metagenomes</taxon>
        <taxon>organismal metagenomes</taxon>
    </lineage>
</organism>
<dbReference type="EMBL" id="MN738764">
    <property type="protein sequence ID" value="QHS83786.1"/>
    <property type="molecule type" value="Genomic_DNA"/>
</dbReference>
<sequence length="168" mass="19351">MNPDVFFQDILEHSLNILSWIITELNTLRVKEQQDTATLPRSRATGTQTETMASETTTLAVARPHPFKDLIETLQNIQKILFVLSNDSLTPQQRNYKNNEFVLQRIHLIQLSNNTIFESITTNNYNHLPNSASEAIVLLNSIQSLTNQIINYPKDYKSNHQHQMIYPS</sequence>
<protein>
    <submittedName>
        <fullName evidence="1">Uncharacterized protein</fullName>
    </submittedName>
</protein>
<name>A0A6C0AW40_9ZZZZ</name>
<evidence type="ECO:0000313" key="1">
    <source>
        <dbReference type="EMBL" id="QHS83786.1"/>
    </source>
</evidence>
<accession>A0A6C0AW40</accession>
<dbReference type="AlphaFoldDB" id="A0A6C0AW40"/>